<protein>
    <recommendedName>
        <fullName evidence="1">HTH cro/C1-type domain-containing protein</fullName>
    </recommendedName>
</protein>
<dbReference type="InterPro" id="IPR001387">
    <property type="entry name" value="Cro/C1-type_HTH"/>
</dbReference>
<dbReference type="CDD" id="cd00093">
    <property type="entry name" value="HTH_XRE"/>
    <property type="match status" value="1"/>
</dbReference>
<dbReference type="Pfam" id="PF13560">
    <property type="entry name" value="HTH_31"/>
    <property type="match status" value="1"/>
</dbReference>
<accession>A0ABQ3YFR4</accession>
<evidence type="ECO:0000313" key="2">
    <source>
        <dbReference type="EMBL" id="GID78858.1"/>
    </source>
</evidence>
<comment type="caution">
    <text evidence="2">The sequence shown here is derived from an EMBL/GenBank/DDBJ whole genome shotgun (WGS) entry which is preliminary data.</text>
</comment>
<organism evidence="2 3">
    <name type="scientific">Paractinoplanes deccanensis</name>
    <dbReference type="NCBI Taxonomy" id="113561"/>
    <lineage>
        <taxon>Bacteria</taxon>
        <taxon>Bacillati</taxon>
        <taxon>Actinomycetota</taxon>
        <taxon>Actinomycetes</taxon>
        <taxon>Micromonosporales</taxon>
        <taxon>Micromonosporaceae</taxon>
        <taxon>Paractinoplanes</taxon>
    </lineage>
</organism>
<dbReference type="SMART" id="SM00530">
    <property type="entry name" value="HTH_XRE"/>
    <property type="match status" value="1"/>
</dbReference>
<proteinExistence type="predicted"/>
<gene>
    <name evidence="2" type="ORF">Ade02nite_74990</name>
</gene>
<dbReference type="EMBL" id="BOMI01000150">
    <property type="protein sequence ID" value="GID78858.1"/>
    <property type="molecule type" value="Genomic_DNA"/>
</dbReference>
<dbReference type="Gene3D" id="1.10.260.40">
    <property type="entry name" value="lambda repressor-like DNA-binding domains"/>
    <property type="match status" value="1"/>
</dbReference>
<dbReference type="SUPFAM" id="SSF47413">
    <property type="entry name" value="lambda repressor-like DNA-binding domains"/>
    <property type="match status" value="1"/>
</dbReference>
<name>A0ABQ3YFR4_9ACTN</name>
<dbReference type="InterPro" id="IPR010982">
    <property type="entry name" value="Lambda_DNA-bd_dom_sf"/>
</dbReference>
<dbReference type="PROSITE" id="PS50943">
    <property type="entry name" value="HTH_CROC1"/>
    <property type="match status" value="1"/>
</dbReference>
<evidence type="ECO:0000259" key="1">
    <source>
        <dbReference type="PROSITE" id="PS50943"/>
    </source>
</evidence>
<feature type="domain" description="HTH cro/C1-type" evidence="1">
    <location>
        <begin position="32"/>
        <end position="87"/>
    </location>
</feature>
<reference evidence="2 3" key="1">
    <citation type="submission" date="2021-01" db="EMBL/GenBank/DDBJ databases">
        <title>Whole genome shotgun sequence of Actinoplanes deccanensis NBRC 13994.</title>
        <authorList>
            <person name="Komaki H."/>
            <person name="Tamura T."/>
        </authorList>
    </citation>
    <scope>NUCLEOTIDE SEQUENCE [LARGE SCALE GENOMIC DNA]</scope>
    <source>
        <strain evidence="2 3">NBRC 13994</strain>
    </source>
</reference>
<dbReference type="Proteomes" id="UP000609879">
    <property type="component" value="Unassembled WGS sequence"/>
</dbReference>
<keyword evidence="3" id="KW-1185">Reference proteome</keyword>
<evidence type="ECO:0000313" key="3">
    <source>
        <dbReference type="Proteomes" id="UP000609879"/>
    </source>
</evidence>
<sequence>MVVRGWTTWGVGWLSVAGMRVLGGGVDVGGRIRERRLVRGWSVRFAASRAGVSHASWSRIERGVQAADNRFMVAAIAKALECAPEDLVGAGVPAPDRVTAAARAGVVGLRTALIDIDLSEPAVGAAPSVSELGRSVALGRCAAPGV</sequence>